<name>A0ABR1R5T0_9PEZI</name>
<sequence>MEIGRKGGQATESRVHATTFDTGEEFVEALGGKPGKVAELLEEFSHELVTEPSACRLPTPRGMGCPELMDPDGGEEPAEGPEDSHRFRPPFELWVQSLNQLRYISPIEQLFHRQ</sequence>
<dbReference type="Proteomes" id="UP001396898">
    <property type="component" value="Unassembled WGS sequence"/>
</dbReference>
<evidence type="ECO:0000313" key="2">
    <source>
        <dbReference type="EMBL" id="KAK8001131.1"/>
    </source>
</evidence>
<keyword evidence="3" id="KW-1185">Reference proteome</keyword>
<feature type="compositionally biased region" description="Acidic residues" evidence="1">
    <location>
        <begin position="69"/>
        <end position="81"/>
    </location>
</feature>
<evidence type="ECO:0000256" key="1">
    <source>
        <dbReference type="SAM" id="MobiDB-lite"/>
    </source>
</evidence>
<reference evidence="2 3" key="1">
    <citation type="submission" date="2023-01" db="EMBL/GenBank/DDBJ databases">
        <title>Analysis of 21 Apiospora genomes using comparative genomics revels a genus with tremendous synthesis potential of carbohydrate active enzymes and secondary metabolites.</title>
        <authorList>
            <person name="Sorensen T."/>
        </authorList>
    </citation>
    <scope>NUCLEOTIDE SEQUENCE [LARGE SCALE GENOMIC DNA]</scope>
    <source>
        <strain evidence="2 3">CBS 20057</strain>
    </source>
</reference>
<gene>
    <name evidence="2" type="ORF">PG991_013353</name>
</gene>
<proteinExistence type="predicted"/>
<evidence type="ECO:0000313" key="3">
    <source>
        <dbReference type="Proteomes" id="UP001396898"/>
    </source>
</evidence>
<accession>A0ABR1R5T0</accession>
<protein>
    <submittedName>
        <fullName evidence="2">Uncharacterized protein</fullName>
    </submittedName>
</protein>
<organism evidence="2 3">
    <name type="scientific">Apiospora marii</name>
    <dbReference type="NCBI Taxonomy" id="335849"/>
    <lineage>
        <taxon>Eukaryota</taxon>
        <taxon>Fungi</taxon>
        <taxon>Dikarya</taxon>
        <taxon>Ascomycota</taxon>
        <taxon>Pezizomycotina</taxon>
        <taxon>Sordariomycetes</taxon>
        <taxon>Xylariomycetidae</taxon>
        <taxon>Amphisphaeriales</taxon>
        <taxon>Apiosporaceae</taxon>
        <taxon>Apiospora</taxon>
    </lineage>
</organism>
<dbReference type="EMBL" id="JAQQWI010000018">
    <property type="protein sequence ID" value="KAK8001131.1"/>
    <property type="molecule type" value="Genomic_DNA"/>
</dbReference>
<comment type="caution">
    <text evidence="2">The sequence shown here is derived from an EMBL/GenBank/DDBJ whole genome shotgun (WGS) entry which is preliminary data.</text>
</comment>
<feature type="region of interest" description="Disordered" evidence="1">
    <location>
        <begin position="55"/>
        <end position="87"/>
    </location>
</feature>